<keyword evidence="7" id="KW-0862">Zinc</keyword>
<evidence type="ECO:0000256" key="7">
    <source>
        <dbReference type="ARBA" id="ARBA00022833"/>
    </source>
</evidence>
<dbReference type="GO" id="GO:0004177">
    <property type="term" value="F:aminopeptidase activity"/>
    <property type="evidence" value="ECO:0007669"/>
    <property type="project" value="UniProtKB-KW"/>
</dbReference>
<gene>
    <name evidence="12" type="primary">lap</name>
    <name evidence="12" type="ORF">GCM10011354_25600</name>
</gene>
<evidence type="ECO:0000256" key="8">
    <source>
        <dbReference type="SAM" id="MobiDB-lite"/>
    </source>
</evidence>
<dbReference type="CDD" id="cd03876">
    <property type="entry name" value="M28_SGAP_like"/>
    <property type="match status" value="1"/>
</dbReference>
<evidence type="ECO:0000256" key="4">
    <source>
        <dbReference type="ARBA" id="ARBA00022723"/>
    </source>
</evidence>
<dbReference type="InterPro" id="IPR046450">
    <property type="entry name" value="PA_dom_sf"/>
</dbReference>
<dbReference type="InterPro" id="IPR007484">
    <property type="entry name" value="Peptidase_M28"/>
</dbReference>
<dbReference type="InterPro" id="IPR003137">
    <property type="entry name" value="PA_domain"/>
</dbReference>
<dbReference type="PANTHER" id="PTHR12147:SF26">
    <property type="entry name" value="PEPTIDASE M28 DOMAIN-CONTAINING PROTEIN"/>
    <property type="match status" value="1"/>
</dbReference>
<feature type="signal peptide" evidence="9">
    <location>
        <begin position="1"/>
        <end position="29"/>
    </location>
</feature>
<organism evidence="12 13">
    <name type="scientific">Egicoccus halophilus</name>
    <dbReference type="NCBI Taxonomy" id="1670830"/>
    <lineage>
        <taxon>Bacteria</taxon>
        <taxon>Bacillati</taxon>
        <taxon>Actinomycetota</taxon>
        <taxon>Nitriliruptoria</taxon>
        <taxon>Egicoccales</taxon>
        <taxon>Egicoccaceae</taxon>
        <taxon>Egicoccus</taxon>
    </lineage>
</organism>
<dbReference type="GO" id="GO:0006508">
    <property type="term" value="P:proteolysis"/>
    <property type="evidence" value="ECO:0007669"/>
    <property type="project" value="UniProtKB-KW"/>
</dbReference>
<evidence type="ECO:0000256" key="2">
    <source>
        <dbReference type="ARBA" id="ARBA00022438"/>
    </source>
</evidence>
<keyword evidence="13" id="KW-1185">Reference proteome</keyword>
<dbReference type="InterPro" id="IPR041756">
    <property type="entry name" value="M28_SGAP-like"/>
</dbReference>
<keyword evidence="2 12" id="KW-0031">Aminopeptidase</keyword>
<name>A0A8J3A9N8_9ACTN</name>
<comment type="caution">
    <text evidence="12">The sequence shown here is derived from an EMBL/GenBank/DDBJ whole genome shotgun (WGS) entry which is preliminary data.</text>
</comment>
<evidence type="ECO:0000259" key="11">
    <source>
        <dbReference type="Pfam" id="PF04389"/>
    </source>
</evidence>
<sequence length="561" mass="58468">MRRSTTARRGLTFALAALLGTSLTVPAAAAPQQDKAAKVAASAAAVKAAPAAAAKAGSAACDNRNNNSYDKLLDCITLPGVRRHLAAFQAIADANDGNRAAGTSGYSASVAYVASQLEAAGYEVEFDEFEFTYVAPAVLQQLSPVSADYETGAFTGSGAGDVTATVTPVDVNVTNPAEVPPEALNSGCEAADFAGFPTGDIALVQRGSCPFGQKAANAEAAGARAMVLFNTGNVPANEGLIVGTLLPAFEGATIPVVGASYEQGVALAQPGSTARVRVDAPETRTDVNVIAELPGANDDNVVMLGAHLDSVQRGPGINDNGSGSAAILETAIRMRKVSPENTVRFAWWGAEELGLIGSREYVRGLSEAERDRIALYLNFDMVGSPNFVRFVYDGDESSWTAPVPVPDGSVAIERLFERYFTWQGLPYEDAEFSGRSDYQEFIVNDIPAGGLFTGAEVVKTPEQAAIWGGTAGISYDPCYHQACDDLGNIDDGALLTNSQAIAFAALTYAFSTEDVNGVPGRRVPGKPLTLPAPQGPEGTVGENAGGLGHDHDHDHEHHEVD</sequence>
<reference evidence="12" key="1">
    <citation type="journal article" date="2014" name="Int. J. Syst. Evol. Microbiol.">
        <title>Complete genome sequence of Corynebacterium casei LMG S-19264T (=DSM 44701T), isolated from a smear-ripened cheese.</title>
        <authorList>
            <consortium name="US DOE Joint Genome Institute (JGI-PGF)"/>
            <person name="Walter F."/>
            <person name="Albersmeier A."/>
            <person name="Kalinowski J."/>
            <person name="Ruckert C."/>
        </authorList>
    </citation>
    <scope>NUCLEOTIDE SEQUENCE</scope>
    <source>
        <strain evidence="12">CGMCC 1.14988</strain>
    </source>
</reference>
<feature type="compositionally biased region" description="Basic and acidic residues" evidence="8">
    <location>
        <begin position="548"/>
        <end position="561"/>
    </location>
</feature>
<protein>
    <submittedName>
        <fullName evidence="12">Aminopeptidase</fullName>
    </submittedName>
</protein>
<dbReference type="SUPFAM" id="SSF52025">
    <property type="entry name" value="PA domain"/>
    <property type="match status" value="1"/>
</dbReference>
<comment type="similarity">
    <text evidence="1">Belongs to the peptidase M28 family. M28A subfamily.</text>
</comment>
<evidence type="ECO:0000256" key="3">
    <source>
        <dbReference type="ARBA" id="ARBA00022670"/>
    </source>
</evidence>
<dbReference type="RefSeq" id="WP_205745352.1">
    <property type="nucleotide sequence ID" value="NZ_BMHA01000009.1"/>
</dbReference>
<dbReference type="GO" id="GO:0046872">
    <property type="term" value="F:metal ion binding"/>
    <property type="evidence" value="ECO:0007669"/>
    <property type="project" value="UniProtKB-KW"/>
</dbReference>
<dbReference type="EMBL" id="BMHA01000009">
    <property type="protein sequence ID" value="GGI07740.1"/>
    <property type="molecule type" value="Genomic_DNA"/>
</dbReference>
<evidence type="ECO:0000256" key="9">
    <source>
        <dbReference type="SAM" id="SignalP"/>
    </source>
</evidence>
<feature type="chain" id="PRO_5035314649" evidence="9">
    <location>
        <begin position="30"/>
        <end position="561"/>
    </location>
</feature>
<dbReference type="Pfam" id="PF04389">
    <property type="entry name" value="Peptidase_M28"/>
    <property type="match status" value="1"/>
</dbReference>
<keyword evidence="3" id="KW-0645">Protease</keyword>
<evidence type="ECO:0000256" key="1">
    <source>
        <dbReference type="ARBA" id="ARBA00005957"/>
    </source>
</evidence>
<dbReference type="Pfam" id="PF02225">
    <property type="entry name" value="PA"/>
    <property type="match status" value="1"/>
</dbReference>
<keyword evidence="6" id="KW-0378">Hydrolase</keyword>
<evidence type="ECO:0000256" key="5">
    <source>
        <dbReference type="ARBA" id="ARBA00022729"/>
    </source>
</evidence>
<evidence type="ECO:0000313" key="12">
    <source>
        <dbReference type="EMBL" id="GGI07740.1"/>
    </source>
</evidence>
<evidence type="ECO:0000259" key="10">
    <source>
        <dbReference type="Pfam" id="PF02225"/>
    </source>
</evidence>
<dbReference type="InterPro" id="IPR045175">
    <property type="entry name" value="M28_fam"/>
</dbReference>
<proteinExistence type="inferred from homology"/>
<dbReference type="Gene3D" id="3.40.630.10">
    <property type="entry name" value="Zn peptidases"/>
    <property type="match status" value="2"/>
</dbReference>
<keyword evidence="5 9" id="KW-0732">Signal</keyword>
<feature type="region of interest" description="Disordered" evidence="8">
    <location>
        <begin position="516"/>
        <end position="561"/>
    </location>
</feature>
<accession>A0A8J3A9N8</accession>
<dbReference type="GO" id="GO:0008235">
    <property type="term" value="F:metalloexopeptidase activity"/>
    <property type="evidence" value="ECO:0007669"/>
    <property type="project" value="InterPro"/>
</dbReference>
<reference evidence="12" key="2">
    <citation type="submission" date="2020-09" db="EMBL/GenBank/DDBJ databases">
        <authorList>
            <person name="Sun Q."/>
            <person name="Zhou Y."/>
        </authorList>
    </citation>
    <scope>NUCLEOTIDE SEQUENCE</scope>
    <source>
        <strain evidence="12">CGMCC 1.14988</strain>
    </source>
</reference>
<dbReference type="AlphaFoldDB" id="A0A8J3A9N8"/>
<evidence type="ECO:0000313" key="13">
    <source>
        <dbReference type="Proteomes" id="UP000650511"/>
    </source>
</evidence>
<dbReference type="SUPFAM" id="SSF53187">
    <property type="entry name" value="Zn-dependent exopeptidases"/>
    <property type="match status" value="1"/>
</dbReference>
<evidence type="ECO:0000256" key="6">
    <source>
        <dbReference type="ARBA" id="ARBA00022801"/>
    </source>
</evidence>
<feature type="domain" description="PA" evidence="10">
    <location>
        <begin position="184"/>
        <end position="267"/>
    </location>
</feature>
<dbReference type="Gene3D" id="3.50.30.30">
    <property type="match status" value="1"/>
</dbReference>
<feature type="domain" description="Peptidase M28" evidence="11">
    <location>
        <begin position="288"/>
        <end position="502"/>
    </location>
</feature>
<dbReference type="Proteomes" id="UP000650511">
    <property type="component" value="Unassembled WGS sequence"/>
</dbReference>
<keyword evidence="4" id="KW-0479">Metal-binding</keyword>
<dbReference type="PANTHER" id="PTHR12147">
    <property type="entry name" value="METALLOPEPTIDASE M28 FAMILY MEMBER"/>
    <property type="match status" value="1"/>
</dbReference>